<proteinExistence type="predicted"/>
<name>A0AB34JXB1_PRYPA</name>
<evidence type="ECO:0000313" key="2">
    <source>
        <dbReference type="Proteomes" id="UP001515480"/>
    </source>
</evidence>
<gene>
    <name evidence="1" type="ORF">AB1Y20_020407</name>
</gene>
<dbReference type="AlphaFoldDB" id="A0AB34JXB1"/>
<accession>A0AB34JXB1</accession>
<keyword evidence="2" id="KW-1185">Reference proteome</keyword>
<dbReference type="Proteomes" id="UP001515480">
    <property type="component" value="Unassembled WGS sequence"/>
</dbReference>
<reference evidence="1 2" key="1">
    <citation type="journal article" date="2024" name="Science">
        <title>Giant polyketide synthase enzymes in the biosynthesis of giant marine polyether toxins.</title>
        <authorList>
            <person name="Fallon T.R."/>
            <person name="Shende V.V."/>
            <person name="Wierzbicki I.H."/>
            <person name="Pendleton A.L."/>
            <person name="Watervoot N.F."/>
            <person name="Auber R.P."/>
            <person name="Gonzalez D.J."/>
            <person name="Wisecaver J.H."/>
            <person name="Moore B.S."/>
        </authorList>
    </citation>
    <scope>NUCLEOTIDE SEQUENCE [LARGE SCALE GENOMIC DNA]</scope>
    <source>
        <strain evidence="1 2">12B1</strain>
    </source>
</reference>
<organism evidence="1 2">
    <name type="scientific">Prymnesium parvum</name>
    <name type="common">Toxic golden alga</name>
    <dbReference type="NCBI Taxonomy" id="97485"/>
    <lineage>
        <taxon>Eukaryota</taxon>
        <taxon>Haptista</taxon>
        <taxon>Haptophyta</taxon>
        <taxon>Prymnesiophyceae</taxon>
        <taxon>Prymnesiales</taxon>
        <taxon>Prymnesiaceae</taxon>
        <taxon>Prymnesium</taxon>
    </lineage>
</organism>
<dbReference type="EMBL" id="JBGBPQ010000004">
    <property type="protein sequence ID" value="KAL1525552.1"/>
    <property type="molecule type" value="Genomic_DNA"/>
</dbReference>
<protein>
    <submittedName>
        <fullName evidence="1">Uncharacterized protein</fullName>
    </submittedName>
</protein>
<sequence length="297" mass="31384">MAASGPASPSSVAGLSPRSLTALSPRSLTALSPRSHISTHLCQGRGGGFKLRPPKPSPALQTCLPLPFHWRALAHSHAAVALSPPPSAVLVADLYDHAHLQAEGRGFHRETAATAPAHGPADGANSPRHLGNACRSARTRAALLEPLHGRPPLSPRSSTIEEVVNQRRGVAHHSRAMRISLPDGSASMPAASCSETNRWHPCVAHTSGGHVGYLQQSPGHSPTEGPFGSLASPYDRDSTRTFRVSAPAVMHEIEHAHSALRATQQSQLIESFAQEMPASVTGRVMAMLLPRQPGMCF</sequence>
<comment type="caution">
    <text evidence="1">The sequence shown here is derived from an EMBL/GenBank/DDBJ whole genome shotgun (WGS) entry which is preliminary data.</text>
</comment>
<evidence type="ECO:0000313" key="1">
    <source>
        <dbReference type="EMBL" id="KAL1525552.1"/>
    </source>
</evidence>